<evidence type="ECO:0000313" key="2">
    <source>
        <dbReference type="EMBL" id="PWA26313.1"/>
    </source>
</evidence>
<keyword evidence="3" id="KW-1185">Reference proteome</keyword>
<protein>
    <submittedName>
        <fullName evidence="2">Uncharacterized protein</fullName>
    </submittedName>
</protein>
<gene>
    <name evidence="2" type="ORF">CCH79_00020454</name>
</gene>
<proteinExistence type="predicted"/>
<reference evidence="2 3" key="1">
    <citation type="journal article" date="2018" name="G3 (Bethesda)">
        <title>A High-Quality Reference Genome for the Invasive Mosquitofish Gambusia affinis Using a Chicago Library.</title>
        <authorList>
            <person name="Hoffberg S.L."/>
            <person name="Troendle N.J."/>
            <person name="Glenn T.C."/>
            <person name="Mahmud O."/>
            <person name="Louha S."/>
            <person name="Chalopin D."/>
            <person name="Bennetzen J.L."/>
            <person name="Mauricio R."/>
        </authorList>
    </citation>
    <scope>NUCLEOTIDE SEQUENCE [LARGE SCALE GENOMIC DNA]</scope>
    <source>
        <strain evidence="2">NE01/NJP1002.9</strain>
        <tissue evidence="2">Muscle</tissue>
    </source>
</reference>
<dbReference type="Proteomes" id="UP000250572">
    <property type="component" value="Unassembled WGS sequence"/>
</dbReference>
<feature type="compositionally biased region" description="Polar residues" evidence="1">
    <location>
        <begin position="130"/>
        <end position="139"/>
    </location>
</feature>
<feature type="compositionally biased region" description="Low complexity" evidence="1">
    <location>
        <begin position="58"/>
        <end position="70"/>
    </location>
</feature>
<comment type="caution">
    <text evidence="2">The sequence shown here is derived from an EMBL/GenBank/DDBJ whole genome shotgun (WGS) entry which is preliminary data.</text>
</comment>
<feature type="region of interest" description="Disordered" evidence="1">
    <location>
        <begin position="36"/>
        <end position="145"/>
    </location>
</feature>
<sequence>MDCHHCRKGWVHRNGNLEEEQAHDWGLSLGTKIRNCFHTPAPPSGRSGPLPPPPNERPPSVGRNQSSPRTGPLPPPPPSGRSMGGGSLTQAAPPIGRPGPEPPRGGSRPPLPPDRPVGGLPPPPPMGNGFQNSHHNQMQDMVESSCAQCQGYQKEIDILKKQLRLK</sequence>
<dbReference type="EMBL" id="NHOQ01001179">
    <property type="protein sequence ID" value="PWA26313.1"/>
    <property type="molecule type" value="Genomic_DNA"/>
</dbReference>
<evidence type="ECO:0000256" key="1">
    <source>
        <dbReference type="SAM" id="MobiDB-lite"/>
    </source>
</evidence>
<evidence type="ECO:0000313" key="3">
    <source>
        <dbReference type="Proteomes" id="UP000250572"/>
    </source>
</evidence>
<feature type="compositionally biased region" description="Pro residues" evidence="1">
    <location>
        <begin position="95"/>
        <end position="126"/>
    </location>
</feature>
<accession>A0A315VRY3</accession>
<dbReference type="AlphaFoldDB" id="A0A315VRY3"/>
<organism evidence="2 3">
    <name type="scientific">Gambusia affinis</name>
    <name type="common">Western mosquitofish</name>
    <name type="synonym">Heterandria affinis</name>
    <dbReference type="NCBI Taxonomy" id="33528"/>
    <lineage>
        <taxon>Eukaryota</taxon>
        <taxon>Metazoa</taxon>
        <taxon>Chordata</taxon>
        <taxon>Craniata</taxon>
        <taxon>Vertebrata</taxon>
        <taxon>Euteleostomi</taxon>
        <taxon>Actinopterygii</taxon>
        <taxon>Neopterygii</taxon>
        <taxon>Teleostei</taxon>
        <taxon>Neoteleostei</taxon>
        <taxon>Acanthomorphata</taxon>
        <taxon>Ovalentaria</taxon>
        <taxon>Atherinomorphae</taxon>
        <taxon>Cyprinodontiformes</taxon>
        <taxon>Poeciliidae</taxon>
        <taxon>Poeciliinae</taxon>
        <taxon>Gambusia</taxon>
    </lineage>
</organism>
<name>A0A315VRY3_GAMAF</name>